<dbReference type="Proteomes" id="UP000216857">
    <property type="component" value="Unassembled WGS sequence"/>
</dbReference>
<evidence type="ECO:0000256" key="6">
    <source>
        <dbReference type="RuleBase" id="RU003788"/>
    </source>
</evidence>
<dbReference type="RefSeq" id="WP_094848658.1">
    <property type="nucleotide sequence ID" value="NZ_NEVJ01000003.1"/>
</dbReference>
<evidence type="ECO:0000256" key="5">
    <source>
        <dbReference type="ARBA" id="ARBA00023295"/>
    </source>
</evidence>
<dbReference type="InterPro" id="IPR002196">
    <property type="entry name" value="Glyco_hydro_24"/>
</dbReference>
<sequence length="164" mass="17669">MGIRQRIAVGLLAASAAGLGFITSYEQRVYTAYPDPVLGWRVPTICDGHTGPDVRRGMRATDAMCESWRAADAAASAAAIQRCSPHAVLTQYEFDALVSLTHNIGTGAYCRSTIAKKVDRNDYAGAAAEFPRWNQAGGRVLRGLVARRACEAQLFRTGDYTCAP</sequence>
<evidence type="ECO:0000256" key="1">
    <source>
        <dbReference type="ARBA" id="ARBA00000632"/>
    </source>
</evidence>
<comment type="similarity">
    <text evidence="6">Belongs to the glycosyl hydrolase 24 family.</text>
</comment>
<evidence type="ECO:0000313" key="7">
    <source>
        <dbReference type="EMBL" id="OZI20045.1"/>
    </source>
</evidence>
<organism evidence="7 8">
    <name type="scientific">Bordetella genomosp. 9</name>
    <dbReference type="NCBI Taxonomy" id="1416803"/>
    <lineage>
        <taxon>Bacteria</taxon>
        <taxon>Pseudomonadati</taxon>
        <taxon>Pseudomonadota</taxon>
        <taxon>Betaproteobacteria</taxon>
        <taxon>Burkholderiales</taxon>
        <taxon>Alcaligenaceae</taxon>
        <taxon>Bordetella</taxon>
    </lineage>
</organism>
<dbReference type="EC" id="3.2.1.17" evidence="6"/>
<dbReference type="GO" id="GO:0009253">
    <property type="term" value="P:peptidoglycan catabolic process"/>
    <property type="evidence" value="ECO:0007669"/>
    <property type="project" value="InterPro"/>
</dbReference>
<dbReference type="GO" id="GO:0031640">
    <property type="term" value="P:killing of cells of another organism"/>
    <property type="evidence" value="ECO:0007669"/>
    <property type="project" value="UniProtKB-KW"/>
</dbReference>
<proteinExistence type="inferred from homology"/>
<comment type="caution">
    <text evidence="7">The sequence shown here is derived from an EMBL/GenBank/DDBJ whole genome shotgun (WGS) entry which is preliminary data.</text>
</comment>
<gene>
    <name evidence="7" type="ORF">CAL26_21055</name>
</gene>
<evidence type="ECO:0000313" key="8">
    <source>
        <dbReference type="Proteomes" id="UP000216857"/>
    </source>
</evidence>
<dbReference type="InterPro" id="IPR051018">
    <property type="entry name" value="Bacteriophage_GH24"/>
</dbReference>
<dbReference type="Gene3D" id="1.10.530.40">
    <property type="match status" value="1"/>
</dbReference>
<dbReference type="OrthoDB" id="8141296at2"/>
<dbReference type="PANTHER" id="PTHR38107">
    <property type="match status" value="1"/>
</dbReference>
<dbReference type="GO" id="GO:0003796">
    <property type="term" value="F:lysozyme activity"/>
    <property type="evidence" value="ECO:0007669"/>
    <property type="project" value="UniProtKB-EC"/>
</dbReference>
<dbReference type="InterPro" id="IPR023346">
    <property type="entry name" value="Lysozyme-like_dom_sf"/>
</dbReference>
<dbReference type="SUPFAM" id="SSF53955">
    <property type="entry name" value="Lysozyme-like"/>
    <property type="match status" value="1"/>
</dbReference>
<dbReference type="AlphaFoldDB" id="A0A261R4U0"/>
<keyword evidence="5 6" id="KW-0326">Glycosidase</keyword>
<dbReference type="GO" id="GO:0042742">
    <property type="term" value="P:defense response to bacterium"/>
    <property type="evidence" value="ECO:0007669"/>
    <property type="project" value="UniProtKB-KW"/>
</dbReference>
<evidence type="ECO:0000256" key="4">
    <source>
        <dbReference type="ARBA" id="ARBA00022801"/>
    </source>
</evidence>
<name>A0A261R4U0_9BORD</name>
<keyword evidence="2 6" id="KW-0929">Antimicrobial</keyword>
<dbReference type="InterPro" id="IPR023347">
    <property type="entry name" value="Lysozyme_dom_sf"/>
</dbReference>
<dbReference type="InterPro" id="IPR034690">
    <property type="entry name" value="Endolysin_T4_type"/>
</dbReference>
<comment type="catalytic activity">
    <reaction evidence="1 6">
        <text>Hydrolysis of (1-&gt;4)-beta-linkages between N-acetylmuramic acid and N-acetyl-D-glucosamine residues in a peptidoglycan and between N-acetyl-D-glucosamine residues in chitodextrins.</text>
        <dbReference type="EC" id="3.2.1.17"/>
    </reaction>
</comment>
<evidence type="ECO:0000256" key="3">
    <source>
        <dbReference type="ARBA" id="ARBA00022638"/>
    </source>
</evidence>
<protein>
    <recommendedName>
        <fullName evidence="6">Lysozyme</fullName>
        <ecNumber evidence="6">3.2.1.17</ecNumber>
    </recommendedName>
</protein>
<dbReference type="PANTHER" id="PTHR38107:SF3">
    <property type="entry name" value="LYSOZYME RRRD-RELATED"/>
    <property type="match status" value="1"/>
</dbReference>
<dbReference type="HAMAP" id="MF_04110">
    <property type="entry name" value="ENDOLYSIN_T4"/>
    <property type="match status" value="1"/>
</dbReference>
<dbReference type="CDD" id="cd16900">
    <property type="entry name" value="endolysin_R21-like"/>
    <property type="match status" value="1"/>
</dbReference>
<dbReference type="Pfam" id="PF00959">
    <property type="entry name" value="Phage_lysozyme"/>
    <property type="match status" value="1"/>
</dbReference>
<accession>A0A261R4U0</accession>
<keyword evidence="4 6" id="KW-0378">Hydrolase</keyword>
<dbReference type="GO" id="GO:0016998">
    <property type="term" value="P:cell wall macromolecule catabolic process"/>
    <property type="evidence" value="ECO:0007669"/>
    <property type="project" value="InterPro"/>
</dbReference>
<keyword evidence="8" id="KW-1185">Reference proteome</keyword>
<reference evidence="7" key="1">
    <citation type="submission" date="2017-05" db="EMBL/GenBank/DDBJ databases">
        <title>Complete and WGS of Bordetella genogroups.</title>
        <authorList>
            <person name="Spilker T."/>
            <person name="Lipuma J."/>
        </authorList>
    </citation>
    <scope>NUCLEOTIDE SEQUENCE</scope>
    <source>
        <strain evidence="7">AU21707</strain>
    </source>
</reference>
<dbReference type="EMBL" id="NEVJ01000003">
    <property type="protein sequence ID" value="OZI20045.1"/>
    <property type="molecule type" value="Genomic_DNA"/>
</dbReference>
<evidence type="ECO:0000256" key="2">
    <source>
        <dbReference type="ARBA" id="ARBA00022529"/>
    </source>
</evidence>
<keyword evidence="3 6" id="KW-0081">Bacteriolytic enzyme</keyword>